<keyword evidence="10" id="KW-1185">Reference proteome</keyword>
<keyword evidence="6" id="KW-0675">Receptor</keyword>
<keyword evidence="4 8" id="KW-1133">Transmembrane helix</keyword>
<evidence type="ECO:0000313" key="9">
    <source>
        <dbReference type="EMBL" id="OXA49160.1"/>
    </source>
</evidence>
<dbReference type="PANTHER" id="PTHR42643">
    <property type="entry name" value="IONOTROPIC RECEPTOR 20A-RELATED"/>
    <property type="match status" value="1"/>
</dbReference>
<dbReference type="EMBL" id="LNIX01000010">
    <property type="protein sequence ID" value="OXA49160.1"/>
    <property type="molecule type" value="Genomic_DNA"/>
</dbReference>
<sequence length="523" mass="60206">MYPNPNYIGTAVLILFNFNLPQHMFVPCIVCGPLPEKLLSNTSDFTLLKLRSLWFALNNNFHRKILTTTRPVQGHQCDAREVKVTSLMFFDRCRIIIVAKALNFSVVHRKSGVVKGEVFYISHGDTLEYRVNSGQVREIAHDHFEFVFVTPFPTAYDGLSVFLSPFDYDVWTVLLTFCVIITLVITISRQDKDKIRFAELIWDFINATCILLRQGGGNTFTIFYNKKWVAVPILIVWFLGGCYIIMDNLYTGSIFSFMSAILPPKFPSTLLDLVDSEFPIITGDYVTLYDKTVKRVTPHLKSRLIPLYINLFRHMPHISRMFQQLNDKLVFMSIYKNSGSFKTFLSKIEQSEKLNYLNGSIETRKTFVVMDKAEYLGYLHKFITWNGSRLIIGGKEATPFNAIKVLATQTNYVLPIFMKRMRTLSSFGLEDRWNKLGKLYSPLRFQYKMNTLTYKKYFAMALSNGRGPVTFHESDPVSLKSVKEMFTNQFSKFPPFEATLAQSLGILMSLAHMYPASPYVVKT</sequence>
<protein>
    <submittedName>
        <fullName evidence="9">Uncharacterized protein</fullName>
    </submittedName>
</protein>
<accession>A0A226DVQ0</accession>
<evidence type="ECO:0000256" key="3">
    <source>
        <dbReference type="ARBA" id="ARBA00022692"/>
    </source>
</evidence>
<dbReference type="AlphaFoldDB" id="A0A226DVQ0"/>
<comment type="caution">
    <text evidence="9">The sequence shown here is derived from an EMBL/GenBank/DDBJ whole genome shotgun (WGS) entry which is preliminary data.</text>
</comment>
<dbReference type="PANTHER" id="PTHR42643:SF24">
    <property type="entry name" value="IONOTROPIC RECEPTOR 60A"/>
    <property type="match status" value="1"/>
</dbReference>
<organism evidence="9 10">
    <name type="scientific">Folsomia candida</name>
    <name type="common">Springtail</name>
    <dbReference type="NCBI Taxonomy" id="158441"/>
    <lineage>
        <taxon>Eukaryota</taxon>
        <taxon>Metazoa</taxon>
        <taxon>Ecdysozoa</taxon>
        <taxon>Arthropoda</taxon>
        <taxon>Hexapoda</taxon>
        <taxon>Collembola</taxon>
        <taxon>Entomobryomorpha</taxon>
        <taxon>Isotomoidea</taxon>
        <taxon>Isotomidae</taxon>
        <taxon>Proisotominae</taxon>
        <taxon>Folsomia</taxon>
    </lineage>
</organism>
<name>A0A226DVQ0_FOLCA</name>
<keyword evidence="3 8" id="KW-0812">Transmembrane</keyword>
<dbReference type="GO" id="GO:0005886">
    <property type="term" value="C:plasma membrane"/>
    <property type="evidence" value="ECO:0007669"/>
    <property type="project" value="UniProtKB-SubCell"/>
</dbReference>
<feature type="transmembrane region" description="Helical" evidence="8">
    <location>
        <begin position="228"/>
        <end position="246"/>
    </location>
</feature>
<evidence type="ECO:0000256" key="1">
    <source>
        <dbReference type="ARBA" id="ARBA00004651"/>
    </source>
</evidence>
<gene>
    <name evidence="9" type="ORF">Fcan01_15593</name>
</gene>
<comment type="subcellular location">
    <subcellularLocation>
        <location evidence="1">Cell membrane</location>
        <topology evidence="1">Multi-pass membrane protein</topology>
    </subcellularLocation>
</comment>
<evidence type="ECO:0000256" key="6">
    <source>
        <dbReference type="ARBA" id="ARBA00023170"/>
    </source>
</evidence>
<evidence type="ECO:0000256" key="8">
    <source>
        <dbReference type="SAM" id="Phobius"/>
    </source>
</evidence>
<keyword evidence="2" id="KW-1003">Cell membrane</keyword>
<dbReference type="InterPro" id="IPR052192">
    <property type="entry name" value="Insect_Ionotropic_Sensory_Rcpt"/>
</dbReference>
<feature type="transmembrane region" description="Helical" evidence="8">
    <location>
        <begin position="170"/>
        <end position="187"/>
    </location>
</feature>
<evidence type="ECO:0000256" key="4">
    <source>
        <dbReference type="ARBA" id="ARBA00022989"/>
    </source>
</evidence>
<evidence type="ECO:0000313" key="10">
    <source>
        <dbReference type="Proteomes" id="UP000198287"/>
    </source>
</evidence>
<evidence type="ECO:0000256" key="7">
    <source>
        <dbReference type="ARBA" id="ARBA00023180"/>
    </source>
</evidence>
<evidence type="ECO:0000256" key="5">
    <source>
        <dbReference type="ARBA" id="ARBA00023136"/>
    </source>
</evidence>
<evidence type="ECO:0000256" key="2">
    <source>
        <dbReference type="ARBA" id="ARBA00022475"/>
    </source>
</evidence>
<keyword evidence="5 8" id="KW-0472">Membrane</keyword>
<proteinExistence type="predicted"/>
<dbReference type="Proteomes" id="UP000198287">
    <property type="component" value="Unassembled WGS sequence"/>
</dbReference>
<reference evidence="9 10" key="1">
    <citation type="submission" date="2015-12" db="EMBL/GenBank/DDBJ databases">
        <title>The genome of Folsomia candida.</title>
        <authorList>
            <person name="Faddeeva A."/>
            <person name="Derks M.F."/>
            <person name="Anvar Y."/>
            <person name="Smit S."/>
            <person name="Van Straalen N."/>
            <person name="Roelofs D."/>
        </authorList>
    </citation>
    <scope>NUCLEOTIDE SEQUENCE [LARGE SCALE GENOMIC DNA]</scope>
    <source>
        <strain evidence="9 10">VU population</strain>
        <tissue evidence="9">Whole body</tissue>
    </source>
</reference>
<keyword evidence="7" id="KW-0325">Glycoprotein</keyword>